<dbReference type="OrthoDB" id="9815903at2"/>
<evidence type="ECO:0008006" key="3">
    <source>
        <dbReference type="Google" id="ProtNLM"/>
    </source>
</evidence>
<dbReference type="AlphaFoldDB" id="A0A5B7YI22"/>
<keyword evidence="2" id="KW-1185">Reference proteome</keyword>
<organism evidence="1 2">
    <name type="scientific">Salinimonas iocasae</name>
    <dbReference type="NCBI Taxonomy" id="2572577"/>
    <lineage>
        <taxon>Bacteria</taxon>
        <taxon>Pseudomonadati</taxon>
        <taxon>Pseudomonadota</taxon>
        <taxon>Gammaproteobacteria</taxon>
        <taxon>Alteromonadales</taxon>
        <taxon>Alteromonadaceae</taxon>
        <taxon>Alteromonas/Salinimonas group</taxon>
        <taxon>Salinimonas</taxon>
    </lineage>
</organism>
<dbReference type="PANTHER" id="PTHR32305">
    <property type="match status" value="1"/>
</dbReference>
<accession>A0A5B7YI22</accession>
<dbReference type="EMBL" id="CP039852">
    <property type="protein sequence ID" value="QCZ95158.1"/>
    <property type="molecule type" value="Genomic_DNA"/>
</dbReference>
<dbReference type="Proteomes" id="UP000304912">
    <property type="component" value="Chromosome"/>
</dbReference>
<gene>
    <name evidence="1" type="ORF">FBQ74_06420</name>
</gene>
<dbReference type="Gene3D" id="2.180.10.10">
    <property type="entry name" value="RHS repeat-associated core"/>
    <property type="match status" value="1"/>
</dbReference>
<proteinExistence type="predicted"/>
<dbReference type="PANTHER" id="PTHR32305:SF15">
    <property type="entry name" value="PROTEIN RHSA-RELATED"/>
    <property type="match status" value="1"/>
</dbReference>
<dbReference type="NCBIfam" id="TIGR03696">
    <property type="entry name" value="Rhs_assc_core"/>
    <property type="match status" value="1"/>
</dbReference>
<sequence length="111" mass="12097">MHARYYDPVLGRFYSNDPLDALGHIQLGNSIAHGFNRYAYANNNPYKYTTDPDGKFVVLAPLVPSEIAALGKALGFVETAAAGYAGSKALNAYNESAAPDLQTIYFEQFQS</sequence>
<dbReference type="KEGG" id="salk:FBQ74_06420"/>
<protein>
    <recommendedName>
        <fullName evidence="3">RHS repeat-associated core domain-containing protein</fullName>
    </recommendedName>
</protein>
<evidence type="ECO:0000313" key="1">
    <source>
        <dbReference type="EMBL" id="QCZ95158.1"/>
    </source>
</evidence>
<evidence type="ECO:0000313" key="2">
    <source>
        <dbReference type="Proteomes" id="UP000304912"/>
    </source>
</evidence>
<dbReference type="InterPro" id="IPR050708">
    <property type="entry name" value="T6SS_VgrG/RHS"/>
</dbReference>
<name>A0A5B7YI22_9ALTE</name>
<reference evidence="1 2" key="1">
    <citation type="submission" date="2019-04" db="EMBL/GenBank/DDBJ databases">
        <title>Salinimonas iocasae sp. nov., a halophilic bacterium isolated from the outer tube casing of tubeworms in Okinawa Trough.</title>
        <authorList>
            <person name="Zhang H."/>
            <person name="Wang H."/>
            <person name="Li C."/>
        </authorList>
    </citation>
    <scope>NUCLEOTIDE SEQUENCE [LARGE SCALE GENOMIC DNA]</scope>
    <source>
        <strain evidence="1 2">KX18D6</strain>
    </source>
</reference>
<dbReference type="InterPro" id="IPR022385">
    <property type="entry name" value="Rhs_assc_core"/>
</dbReference>